<protein>
    <submittedName>
        <fullName evidence="3">Putative PEP-CTERM system TPR-repeat lipoprotein</fullName>
    </submittedName>
</protein>
<keyword evidence="4" id="KW-1185">Reference proteome</keyword>
<sequence length="190" mass="20224">MARANLLLSLLAIAVIAAGCTESRGPAADGKLFAPGVARGDALVSPLVVGDRLLAAGEGELALGAYTRAAAGPDGMTRDLKMSMAEANISLGRIRQAERLLRDIIKAEPRNAVAWNNLGVVLLERGELGEANVTFRTAFALQPSPEIRENLRLSYAKLEVIDYDDETDTTFTLTRRANGAIGLVRPKQPS</sequence>
<name>A0A0M7B6E3_9RHOB</name>
<feature type="signal peptide" evidence="2">
    <location>
        <begin position="1"/>
        <end position="17"/>
    </location>
</feature>
<feature type="repeat" description="TPR" evidence="1">
    <location>
        <begin position="112"/>
        <end position="145"/>
    </location>
</feature>
<evidence type="ECO:0000256" key="1">
    <source>
        <dbReference type="PROSITE-ProRule" id="PRU00339"/>
    </source>
</evidence>
<dbReference type="EMBL" id="CYPR01000002">
    <property type="protein sequence ID" value="CUH08314.1"/>
    <property type="molecule type" value="Genomic_DNA"/>
</dbReference>
<evidence type="ECO:0000256" key="2">
    <source>
        <dbReference type="SAM" id="SignalP"/>
    </source>
</evidence>
<proteinExistence type="predicted"/>
<dbReference type="PROSITE" id="PS51257">
    <property type="entry name" value="PROKAR_LIPOPROTEIN"/>
    <property type="match status" value="1"/>
</dbReference>
<dbReference type="AlphaFoldDB" id="A0A0M7B6E3"/>
<dbReference type="PROSITE" id="PS50005">
    <property type="entry name" value="TPR"/>
    <property type="match status" value="1"/>
</dbReference>
<keyword evidence="3" id="KW-0449">Lipoprotein</keyword>
<dbReference type="Pfam" id="PF13432">
    <property type="entry name" value="TPR_16"/>
    <property type="match status" value="1"/>
</dbReference>
<evidence type="ECO:0000313" key="4">
    <source>
        <dbReference type="Proteomes" id="UP000049455"/>
    </source>
</evidence>
<feature type="chain" id="PRO_5005809751" evidence="2">
    <location>
        <begin position="18"/>
        <end position="190"/>
    </location>
</feature>
<dbReference type="STRING" id="313367.JSE7799_00054"/>
<keyword evidence="2" id="KW-0732">Signal</keyword>
<dbReference type="SUPFAM" id="SSF48452">
    <property type="entry name" value="TPR-like"/>
    <property type="match status" value="1"/>
</dbReference>
<keyword evidence="1" id="KW-0802">TPR repeat</keyword>
<accession>A0A0M7B6E3</accession>
<dbReference type="Proteomes" id="UP000049455">
    <property type="component" value="Unassembled WGS sequence"/>
</dbReference>
<gene>
    <name evidence="3" type="ORF">JSE7799_00054</name>
</gene>
<evidence type="ECO:0000313" key="3">
    <source>
        <dbReference type="EMBL" id="CUH08314.1"/>
    </source>
</evidence>
<dbReference type="InterPro" id="IPR011990">
    <property type="entry name" value="TPR-like_helical_dom_sf"/>
</dbReference>
<organism evidence="3 4">
    <name type="scientific">Jannaschia seosinensis</name>
    <dbReference type="NCBI Taxonomy" id="313367"/>
    <lineage>
        <taxon>Bacteria</taxon>
        <taxon>Pseudomonadati</taxon>
        <taxon>Pseudomonadota</taxon>
        <taxon>Alphaproteobacteria</taxon>
        <taxon>Rhodobacterales</taxon>
        <taxon>Roseobacteraceae</taxon>
        <taxon>Jannaschia</taxon>
    </lineage>
</organism>
<reference evidence="3 4" key="1">
    <citation type="submission" date="2015-09" db="EMBL/GenBank/DDBJ databases">
        <authorList>
            <person name="Jackson K.R."/>
            <person name="Lunt B.L."/>
            <person name="Fisher J.N.B."/>
            <person name="Gardner A.V."/>
            <person name="Bailey M.E."/>
            <person name="Deus L.M."/>
            <person name="Earl A.S."/>
            <person name="Gibby P.D."/>
            <person name="Hartmann K.A."/>
            <person name="Liu J.E."/>
            <person name="Manci A.M."/>
            <person name="Nielsen D.A."/>
            <person name="Solomon M.B."/>
            <person name="Breakwell D.P."/>
            <person name="Burnett S.H."/>
            <person name="Grose J.H."/>
        </authorList>
    </citation>
    <scope>NUCLEOTIDE SEQUENCE [LARGE SCALE GENOMIC DNA]</scope>
    <source>
        <strain evidence="3 4">CECT 7799</strain>
    </source>
</reference>
<dbReference type="Gene3D" id="1.25.40.10">
    <property type="entry name" value="Tetratricopeptide repeat domain"/>
    <property type="match status" value="1"/>
</dbReference>
<dbReference type="InterPro" id="IPR019734">
    <property type="entry name" value="TPR_rpt"/>
</dbReference>